<dbReference type="InterPro" id="IPR009075">
    <property type="entry name" value="AcylCo_DH/oxidase_C"/>
</dbReference>
<sequence length="444" mass="49133">MPFGSPVPFAEPADLRDLPSPYYTESHHQLRKAARAWAEQHIMEVAYEWEEETKTVDPKVYQQAADDGIVTCLAFGTKIPRKWAKQDGTVFGGVKVEEWDGFHDMILIDELHRNGSLGVGQGLFGGMQIGKLRAPGVEAGCPPIYHYGSQELQDRVLPEIMSGKKRICLAITEPEAGSDVKNLSTEAKLSPDGKHYIVNGTKKWITNGVYSDYFTTAVRTAGQAGDAKGISFLLIPNGEGVSRRRMFMSGQHCAGTTYLTFEDVKVPVENLIGKEHEGFKMIMSNFNHERLMICYVGHRLARICIEDAIKHALRRKVFGKKLIDSEVIRSKLAQMSREVEAQQAWIESIVFANERLAPADANQRLGGLTALLKAHVSMTLELTAREAVQILGGIAHTRGGVGERIERIRRDAKGVAIPGGSIEIMEDFGIRHEIKRATVAGTKL</sequence>
<keyword evidence="11" id="KW-1185">Reference proteome</keyword>
<feature type="domain" description="Acyl-CoA dehydrogenase/oxidase N-terminal" evidence="9">
    <location>
        <begin position="24"/>
        <end position="164"/>
    </location>
</feature>
<proteinExistence type="inferred from homology"/>
<dbReference type="InterPro" id="IPR050741">
    <property type="entry name" value="Acyl-CoA_dehydrogenase"/>
</dbReference>
<dbReference type="Gene3D" id="1.10.540.10">
    <property type="entry name" value="Acyl-CoA dehydrogenase/oxidase, N-terminal domain"/>
    <property type="match status" value="1"/>
</dbReference>
<dbReference type="InterPro" id="IPR046373">
    <property type="entry name" value="Acyl-CoA_Oxase/DH_mid-dom_sf"/>
</dbReference>
<accession>A0A2S5BHT4</accession>
<dbReference type="GO" id="GO:0033539">
    <property type="term" value="P:fatty acid beta-oxidation using acyl-CoA dehydrogenase"/>
    <property type="evidence" value="ECO:0007669"/>
    <property type="project" value="TreeGrafter"/>
</dbReference>
<dbReference type="InterPro" id="IPR006091">
    <property type="entry name" value="Acyl-CoA_Oxase/DH_mid-dom"/>
</dbReference>
<dbReference type="Gene3D" id="2.40.110.10">
    <property type="entry name" value="Butyryl-CoA Dehydrogenase, subunit A, domain 2"/>
    <property type="match status" value="1"/>
</dbReference>
<reference evidence="10 11" key="1">
    <citation type="journal article" date="2018" name="Front. Microbiol.">
        <title>Prospects for Fungal Bioremediation of Acidic Radioactive Waste Sites: Characterization and Genome Sequence of Rhodotorula taiwanensis MD1149.</title>
        <authorList>
            <person name="Tkavc R."/>
            <person name="Matrosova V.Y."/>
            <person name="Grichenko O.E."/>
            <person name="Gostincar C."/>
            <person name="Volpe R.P."/>
            <person name="Klimenkova P."/>
            <person name="Gaidamakova E.K."/>
            <person name="Zhou C.E."/>
            <person name="Stewart B.J."/>
            <person name="Lyman M.G."/>
            <person name="Malfatti S.A."/>
            <person name="Rubinfeld B."/>
            <person name="Courtot M."/>
            <person name="Singh J."/>
            <person name="Dalgard C.L."/>
            <person name="Hamilton T."/>
            <person name="Frey K.G."/>
            <person name="Gunde-Cimerman N."/>
            <person name="Dugan L."/>
            <person name="Daly M.J."/>
        </authorList>
    </citation>
    <scope>NUCLEOTIDE SEQUENCE [LARGE SCALE GENOMIC DNA]</scope>
    <source>
        <strain evidence="10 11">MD1149</strain>
    </source>
</reference>
<dbReference type="OrthoDB" id="2588832at2759"/>
<organism evidence="10 11">
    <name type="scientific">Rhodotorula taiwanensis</name>
    <dbReference type="NCBI Taxonomy" id="741276"/>
    <lineage>
        <taxon>Eukaryota</taxon>
        <taxon>Fungi</taxon>
        <taxon>Dikarya</taxon>
        <taxon>Basidiomycota</taxon>
        <taxon>Pucciniomycotina</taxon>
        <taxon>Microbotryomycetes</taxon>
        <taxon>Sporidiobolales</taxon>
        <taxon>Sporidiobolaceae</taxon>
        <taxon>Rhodotorula</taxon>
    </lineage>
</organism>
<dbReference type="SUPFAM" id="SSF47203">
    <property type="entry name" value="Acyl-CoA dehydrogenase C-terminal domain-like"/>
    <property type="match status" value="1"/>
</dbReference>
<dbReference type="Pfam" id="PF02771">
    <property type="entry name" value="Acyl-CoA_dh_N"/>
    <property type="match status" value="1"/>
</dbReference>
<keyword evidence="5 6" id="KW-0560">Oxidoreductase</keyword>
<feature type="domain" description="Acyl-CoA oxidase/dehydrogenase middle" evidence="8">
    <location>
        <begin position="168"/>
        <end position="264"/>
    </location>
</feature>
<dbReference type="AlphaFoldDB" id="A0A2S5BHT4"/>
<dbReference type="Gene3D" id="1.20.140.10">
    <property type="entry name" value="Butyryl-CoA Dehydrogenase, subunit A, domain 3"/>
    <property type="match status" value="1"/>
</dbReference>
<dbReference type="GO" id="GO:0003995">
    <property type="term" value="F:acyl-CoA dehydrogenase activity"/>
    <property type="evidence" value="ECO:0007669"/>
    <property type="project" value="TreeGrafter"/>
</dbReference>
<dbReference type="InterPro" id="IPR037069">
    <property type="entry name" value="AcylCoA_DH/ox_N_sf"/>
</dbReference>
<evidence type="ECO:0000256" key="2">
    <source>
        <dbReference type="ARBA" id="ARBA00009347"/>
    </source>
</evidence>
<dbReference type="PANTHER" id="PTHR48083">
    <property type="entry name" value="MEDIUM-CHAIN SPECIFIC ACYL-COA DEHYDROGENASE, MITOCHONDRIAL-RELATED"/>
    <property type="match status" value="1"/>
</dbReference>
<comment type="cofactor">
    <cofactor evidence="1 6">
        <name>FAD</name>
        <dbReference type="ChEBI" id="CHEBI:57692"/>
    </cofactor>
</comment>
<dbReference type="Pfam" id="PF00441">
    <property type="entry name" value="Acyl-CoA_dh_1"/>
    <property type="match status" value="1"/>
</dbReference>
<dbReference type="PANTHER" id="PTHR48083:SF28">
    <property type="entry name" value="ACYL-COA DEHYDROGENASE FAMILY PROTEIN (AFU_ORTHOLOGUE AFUA_6G10880)-RELATED"/>
    <property type="match status" value="1"/>
</dbReference>
<evidence type="ECO:0000256" key="3">
    <source>
        <dbReference type="ARBA" id="ARBA00022630"/>
    </source>
</evidence>
<name>A0A2S5BHT4_9BASI</name>
<evidence type="ECO:0000256" key="1">
    <source>
        <dbReference type="ARBA" id="ARBA00001974"/>
    </source>
</evidence>
<evidence type="ECO:0000313" key="10">
    <source>
        <dbReference type="EMBL" id="POY76336.1"/>
    </source>
</evidence>
<dbReference type="EMBL" id="PJQD01000005">
    <property type="protein sequence ID" value="POY76336.1"/>
    <property type="molecule type" value="Genomic_DNA"/>
</dbReference>
<gene>
    <name evidence="10" type="ORF">BMF94_0532</name>
</gene>
<dbReference type="GO" id="GO:0050660">
    <property type="term" value="F:flavin adenine dinucleotide binding"/>
    <property type="evidence" value="ECO:0007669"/>
    <property type="project" value="InterPro"/>
</dbReference>
<evidence type="ECO:0000256" key="4">
    <source>
        <dbReference type="ARBA" id="ARBA00022827"/>
    </source>
</evidence>
<keyword evidence="3 6" id="KW-0285">Flavoprotein</keyword>
<dbReference type="InterPro" id="IPR013786">
    <property type="entry name" value="AcylCoA_DH/ox_N"/>
</dbReference>
<dbReference type="GO" id="GO:0005737">
    <property type="term" value="C:cytoplasm"/>
    <property type="evidence" value="ECO:0007669"/>
    <property type="project" value="TreeGrafter"/>
</dbReference>
<dbReference type="InterPro" id="IPR009100">
    <property type="entry name" value="AcylCoA_DH/oxidase_NM_dom_sf"/>
</dbReference>
<evidence type="ECO:0000259" key="8">
    <source>
        <dbReference type="Pfam" id="PF02770"/>
    </source>
</evidence>
<evidence type="ECO:0000256" key="6">
    <source>
        <dbReference type="RuleBase" id="RU362125"/>
    </source>
</evidence>
<evidence type="ECO:0000259" key="7">
    <source>
        <dbReference type="Pfam" id="PF00441"/>
    </source>
</evidence>
<evidence type="ECO:0000259" key="9">
    <source>
        <dbReference type="Pfam" id="PF02771"/>
    </source>
</evidence>
<keyword evidence="4 6" id="KW-0274">FAD</keyword>
<comment type="similarity">
    <text evidence="2 6">Belongs to the acyl-CoA dehydrogenase family.</text>
</comment>
<protein>
    <recommendedName>
        <fullName evidence="12">Acyl-CoA dehydrogenase</fullName>
    </recommendedName>
</protein>
<evidence type="ECO:0008006" key="12">
    <source>
        <dbReference type="Google" id="ProtNLM"/>
    </source>
</evidence>
<feature type="domain" description="Acyl-CoA dehydrogenase/oxidase C-terminal" evidence="7">
    <location>
        <begin position="277"/>
        <end position="427"/>
    </location>
</feature>
<dbReference type="InterPro" id="IPR036250">
    <property type="entry name" value="AcylCo_DH-like_C"/>
</dbReference>
<dbReference type="Proteomes" id="UP000237144">
    <property type="component" value="Unassembled WGS sequence"/>
</dbReference>
<dbReference type="STRING" id="741276.A0A2S5BHT4"/>
<dbReference type="Pfam" id="PF02770">
    <property type="entry name" value="Acyl-CoA_dh_M"/>
    <property type="match status" value="1"/>
</dbReference>
<comment type="caution">
    <text evidence="10">The sequence shown here is derived from an EMBL/GenBank/DDBJ whole genome shotgun (WGS) entry which is preliminary data.</text>
</comment>
<dbReference type="SUPFAM" id="SSF56645">
    <property type="entry name" value="Acyl-CoA dehydrogenase NM domain-like"/>
    <property type="match status" value="1"/>
</dbReference>
<evidence type="ECO:0000256" key="5">
    <source>
        <dbReference type="ARBA" id="ARBA00023002"/>
    </source>
</evidence>
<evidence type="ECO:0000313" key="11">
    <source>
        <dbReference type="Proteomes" id="UP000237144"/>
    </source>
</evidence>